<dbReference type="EMBL" id="CP036348">
    <property type="protein sequence ID" value="QDV66646.1"/>
    <property type="molecule type" value="Genomic_DNA"/>
</dbReference>
<protein>
    <submittedName>
        <fullName evidence="3">FecR protein</fullName>
    </submittedName>
</protein>
<keyword evidence="1" id="KW-0812">Transmembrane</keyword>
<dbReference type="Pfam" id="PF13385">
    <property type="entry name" value="Laminin_G_3"/>
    <property type="match status" value="1"/>
</dbReference>
<evidence type="ECO:0000259" key="2">
    <source>
        <dbReference type="Pfam" id="PF04773"/>
    </source>
</evidence>
<proteinExistence type="predicted"/>
<evidence type="ECO:0000256" key="1">
    <source>
        <dbReference type="SAM" id="Phobius"/>
    </source>
</evidence>
<dbReference type="Gene3D" id="2.60.120.1440">
    <property type="match status" value="1"/>
</dbReference>
<dbReference type="InterPro" id="IPR012373">
    <property type="entry name" value="Ferrdict_sens_TM"/>
</dbReference>
<feature type="transmembrane region" description="Helical" evidence="1">
    <location>
        <begin position="88"/>
        <end position="108"/>
    </location>
</feature>
<dbReference type="PANTHER" id="PTHR30273:SF2">
    <property type="entry name" value="PROTEIN FECR"/>
    <property type="match status" value="1"/>
</dbReference>
<dbReference type="InterPro" id="IPR006860">
    <property type="entry name" value="FecR"/>
</dbReference>
<accession>A0A518JM68</accession>
<evidence type="ECO:0000313" key="3">
    <source>
        <dbReference type="EMBL" id="QDV66646.1"/>
    </source>
</evidence>
<feature type="domain" description="FecR protein" evidence="2">
    <location>
        <begin position="166"/>
        <end position="245"/>
    </location>
</feature>
<dbReference type="Pfam" id="PF04773">
    <property type="entry name" value="FecR"/>
    <property type="match status" value="1"/>
</dbReference>
<dbReference type="RefSeq" id="WP_145089539.1">
    <property type="nucleotide sequence ID" value="NZ_CP036348.1"/>
</dbReference>
<evidence type="ECO:0000313" key="4">
    <source>
        <dbReference type="Proteomes" id="UP000315082"/>
    </source>
</evidence>
<keyword evidence="1" id="KW-1133">Transmembrane helix</keyword>
<dbReference type="AlphaFoldDB" id="A0A518JM68"/>
<keyword evidence="4" id="KW-1185">Reference proteome</keyword>
<dbReference type="GO" id="GO:0016989">
    <property type="term" value="F:sigma factor antagonist activity"/>
    <property type="evidence" value="ECO:0007669"/>
    <property type="project" value="TreeGrafter"/>
</dbReference>
<organism evidence="3 4">
    <name type="scientific">Rosistilla carotiformis</name>
    <dbReference type="NCBI Taxonomy" id="2528017"/>
    <lineage>
        <taxon>Bacteria</taxon>
        <taxon>Pseudomonadati</taxon>
        <taxon>Planctomycetota</taxon>
        <taxon>Planctomycetia</taxon>
        <taxon>Pirellulales</taxon>
        <taxon>Pirellulaceae</taxon>
        <taxon>Rosistilla</taxon>
    </lineage>
</organism>
<sequence length="551" mass="60337">MTPEEREQLIDSLIDGEIDEADFLRIEAELSVDPEVRALYYNRLKLDLLLQREASGSVDDSGSDVAQAVAPSAAIPPVASVNILQRRLTGIFAVLAATVLGFVAWSVWNPDSSRLGSPAGLAGKLEPTAAGFAILQGQSDAVWEGDPLATGSLVPSGPLRLLSGVAQIELFSGVRMVIEGDAQFVVQSAMLVQLDRGRARAQVPEAARGFRVQTRHGDLIDLGTEFAIDAGDEAARVEVLTGEVELHGQGAARQRVLEGAAWQLSDAGVSERSDSDSLQVLGPDAFERQLSSQQVDQRRRWQQRVASMREDDRLIAWYQTQQTSADGRQLPNLAQSDSQSAGAAAIVACQPSSDRWGQAGGALDLSRTGSRIRVDVPGEFGSLTMMCWVKIYSLDRLYNSLFLTDGHELQEPHWQIMNDGRLFFSVKKFDGAEGKRRRPDKYNFYSPPFWDASLSGQWIMLATTYDVQARRVSHYFNGEEIGSEAIPADYLVPRVTIGPASIGNWSEPMYRTDPQFVVRNLNGSLDEFVLYSSALSGSEIAELYRLGNPAR</sequence>
<dbReference type="SUPFAM" id="SSF49899">
    <property type="entry name" value="Concanavalin A-like lectins/glucanases"/>
    <property type="match status" value="1"/>
</dbReference>
<dbReference type="InterPro" id="IPR013320">
    <property type="entry name" value="ConA-like_dom_sf"/>
</dbReference>
<dbReference type="OrthoDB" id="258532at2"/>
<dbReference type="Proteomes" id="UP000315082">
    <property type="component" value="Chromosome"/>
</dbReference>
<keyword evidence="1" id="KW-0472">Membrane</keyword>
<reference evidence="3 4" key="1">
    <citation type="submission" date="2019-02" db="EMBL/GenBank/DDBJ databases">
        <title>Deep-cultivation of Planctomycetes and their phenomic and genomic characterization uncovers novel biology.</title>
        <authorList>
            <person name="Wiegand S."/>
            <person name="Jogler M."/>
            <person name="Boedeker C."/>
            <person name="Pinto D."/>
            <person name="Vollmers J."/>
            <person name="Rivas-Marin E."/>
            <person name="Kohn T."/>
            <person name="Peeters S.H."/>
            <person name="Heuer A."/>
            <person name="Rast P."/>
            <person name="Oberbeckmann S."/>
            <person name="Bunk B."/>
            <person name="Jeske O."/>
            <person name="Meyerdierks A."/>
            <person name="Storesund J.E."/>
            <person name="Kallscheuer N."/>
            <person name="Luecker S."/>
            <person name="Lage O.M."/>
            <person name="Pohl T."/>
            <person name="Merkel B.J."/>
            <person name="Hornburger P."/>
            <person name="Mueller R.-W."/>
            <person name="Bruemmer F."/>
            <person name="Labrenz M."/>
            <person name="Spormann A.M."/>
            <person name="Op den Camp H."/>
            <person name="Overmann J."/>
            <person name="Amann R."/>
            <person name="Jetten M.S.M."/>
            <person name="Mascher T."/>
            <person name="Medema M.H."/>
            <person name="Devos D.P."/>
            <person name="Kaster A.-K."/>
            <person name="Ovreas L."/>
            <person name="Rohde M."/>
            <person name="Galperin M.Y."/>
            <person name="Jogler C."/>
        </authorList>
    </citation>
    <scope>NUCLEOTIDE SEQUENCE [LARGE SCALE GENOMIC DNA]</scope>
    <source>
        <strain evidence="3 4">Poly24</strain>
    </source>
</reference>
<gene>
    <name evidence="3" type="ORF">Poly24_03330</name>
</gene>
<name>A0A518JM68_9BACT</name>
<dbReference type="Gene3D" id="2.60.120.200">
    <property type="match status" value="1"/>
</dbReference>
<dbReference type="PANTHER" id="PTHR30273">
    <property type="entry name" value="PERIPLASMIC SIGNAL SENSOR AND SIGMA FACTOR ACTIVATOR FECR-RELATED"/>
    <property type="match status" value="1"/>
</dbReference>
<dbReference type="KEGG" id="rcf:Poly24_03330"/>